<dbReference type="AlphaFoldDB" id="A0A413PG39"/>
<evidence type="ECO:0000313" key="2">
    <source>
        <dbReference type="Proteomes" id="UP000283431"/>
    </source>
</evidence>
<dbReference type="EMBL" id="QSEN01000013">
    <property type="protein sequence ID" value="RGZ75007.1"/>
    <property type="molecule type" value="Genomic_DNA"/>
</dbReference>
<dbReference type="Proteomes" id="UP000283431">
    <property type="component" value="Unassembled WGS sequence"/>
</dbReference>
<comment type="caution">
    <text evidence="1">The sequence shown here is derived from an EMBL/GenBank/DDBJ whole genome shotgun (WGS) entry which is preliminary data.</text>
</comment>
<sequence length="134" mass="14840">MLYFLNMIDKVKNARSHVEMIEVTRTIQQPLHGGTAYHSFSKCVVLDHFQETRKAEITQHGGTGRGSYHSRNSIMDYFALEYSASIVSNVGTAAGQSQSKAGAIEHFDDVQPLELPLAAGVAHTNHIKNIIKEE</sequence>
<name>A0A413PG39_9FIRM</name>
<protein>
    <submittedName>
        <fullName evidence="1">Uncharacterized protein</fullName>
    </submittedName>
</protein>
<organism evidence="1 2">
    <name type="scientific">Agathobacter rectalis</name>
    <dbReference type="NCBI Taxonomy" id="39491"/>
    <lineage>
        <taxon>Bacteria</taxon>
        <taxon>Bacillati</taxon>
        <taxon>Bacillota</taxon>
        <taxon>Clostridia</taxon>
        <taxon>Lachnospirales</taxon>
        <taxon>Lachnospiraceae</taxon>
        <taxon>Agathobacter</taxon>
    </lineage>
</organism>
<gene>
    <name evidence="1" type="ORF">DW975_08690</name>
</gene>
<accession>A0A413PG39</accession>
<proteinExistence type="predicted"/>
<evidence type="ECO:0000313" key="1">
    <source>
        <dbReference type="EMBL" id="RGZ75007.1"/>
    </source>
</evidence>
<reference evidence="1 2" key="1">
    <citation type="submission" date="2018-08" db="EMBL/GenBank/DDBJ databases">
        <title>A genome reference for cultivated species of the human gut microbiota.</title>
        <authorList>
            <person name="Zou Y."/>
            <person name="Xue W."/>
            <person name="Luo G."/>
        </authorList>
    </citation>
    <scope>NUCLEOTIDE SEQUENCE [LARGE SCALE GENOMIC DNA]</scope>
    <source>
        <strain evidence="1 2">AM48-7</strain>
    </source>
</reference>